<accession>A0ABQ3Y6X2</accession>
<proteinExistence type="predicted"/>
<dbReference type="NCBIfam" id="TIGR00254">
    <property type="entry name" value="GGDEF"/>
    <property type="match status" value="1"/>
</dbReference>
<gene>
    <name evidence="2" type="ORF">Ade02nite_43830</name>
</gene>
<feature type="domain" description="GGDEF" evidence="1">
    <location>
        <begin position="265"/>
        <end position="398"/>
    </location>
</feature>
<dbReference type="CDD" id="cd01949">
    <property type="entry name" value="GGDEF"/>
    <property type="match status" value="1"/>
</dbReference>
<dbReference type="InterPro" id="IPR029787">
    <property type="entry name" value="Nucleotide_cyclase"/>
</dbReference>
<evidence type="ECO:0000313" key="2">
    <source>
        <dbReference type="EMBL" id="GID75742.1"/>
    </source>
</evidence>
<evidence type="ECO:0000259" key="1">
    <source>
        <dbReference type="PROSITE" id="PS50887"/>
    </source>
</evidence>
<dbReference type="EMBL" id="BOMI01000084">
    <property type="protein sequence ID" value="GID75742.1"/>
    <property type="molecule type" value="Genomic_DNA"/>
</dbReference>
<dbReference type="SUPFAM" id="SSF55781">
    <property type="entry name" value="GAF domain-like"/>
    <property type="match status" value="1"/>
</dbReference>
<dbReference type="Pfam" id="PF00990">
    <property type="entry name" value="GGDEF"/>
    <property type="match status" value="1"/>
</dbReference>
<dbReference type="InterPro" id="IPR052163">
    <property type="entry name" value="DGC-Regulatory_Protein"/>
</dbReference>
<dbReference type="Gene3D" id="3.30.450.40">
    <property type="match status" value="1"/>
</dbReference>
<keyword evidence="3" id="KW-1185">Reference proteome</keyword>
<dbReference type="Gene3D" id="3.30.70.270">
    <property type="match status" value="1"/>
</dbReference>
<dbReference type="PROSITE" id="PS50887">
    <property type="entry name" value="GGDEF"/>
    <property type="match status" value="1"/>
</dbReference>
<protein>
    <recommendedName>
        <fullName evidence="1">GGDEF domain-containing protein</fullName>
    </recommendedName>
</protein>
<organism evidence="2 3">
    <name type="scientific">Paractinoplanes deccanensis</name>
    <dbReference type="NCBI Taxonomy" id="113561"/>
    <lineage>
        <taxon>Bacteria</taxon>
        <taxon>Bacillati</taxon>
        <taxon>Actinomycetota</taxon>
        <taxon>Actinomycetes</taxon>
        <taxon>Micromonosporales</taxon>
        <taxon>Micromonosporaceae</taxon>
        <taxon>Paractinoplanes</taxon>
    </lineage>
</organism>
<dbReference type="InterPro" id="IPR029016">
    <property type="entry name" value="GAF-like_dom_sf"/>
</dbReference>
<dbReference type="SUPFAM" id="SSF55073">
    <property type="entry name" value="Nucleotide cyclase"/>
    <property type="match status" value="1"/>
</dbReference>
<dbReference type="Proteomes" id="UP000609879">
    <property type="component" value="Unassembled WGS sequence"/>
</dbReference>
<dbReference type="InterPro" id="IPR043128">
    <property type="entry name" value="Rev_trsase/Diguanyl_cyclase"/>
</dbReference>
<dbReference type="PANTHER" id="PTHR46663">
    <property type="entry name" value="DIGUANYLATE CYCLASE DGCT-RELATED"/>
    <property type="match status" value="1"/>
</dbReference>
<comment type="caution">
    <text evidence="2">The sequence shown here is derived from an EMBL/GenBank/DDBJ whole genome shotgun (WGS) entry which is preliminary data.</text>
</comment>
<name>A0ABQ3Y6X2_9ACTN</name>
<evidence type="ECO:0000313" key="3">
    <source>
        <dbReference type="Proteomes" id="UP000609879"/>
    </source>
</evidence>
<reference evidence="2 3" key="1">
    <citation type="submission" date="2021-01" db="EMBL/GenBank/DDBJ databases">
        <title>Whole genome shotgun sequence of Actinoplanes deccanensis NBRC 13994.</title>
        <authorList>
            <person name="Komaki H."/>
            <person name="Tamura T."/>
        </authorList>
    </citation>
    <scope>NUCLEOTIDE SEQUENCE [LARGE SCALE GENOMIC DNA]</scope>
    <source>
        <strain evidence="2 3">NBRC 13994</strain>
    </source>
</reference>
<dbReference type="SMART" id="SM00267">
    <property type="entry name" value="GGDEF"/>
    <property type="match status" value="1"/>
</dbReference>
<sequence>MSRAATDCMAVIKNENLIPGASVLVAALWWIVEPTARGGLEAVAVLVMMLLAWRLLARRSASLRALRRAVAREQVLSELGTVLITTTDEAEVHRHAVHAAEKLLAECPGARASLAATAGDGFAITDSAGEGKAAVLGRQVPVASVPADVLARLRGGEVVRIADMAAAGYADVDEATSRPYTLLPLINGERFFGVLSVSALAELPTEVFQALQALRTQVSLALGSVALTAELTERALHDPLTGLGNRAMLRERLTAAMARSRRSGRPVGALLLDLNGFKQVNDAHGHLTGDELLRVVAERLRGCVRTEDVVARLGGDEFVVIVEDLRSARDAVVIADRIVAALDEAVTVGRRELRTPASVGIALSHADVTDPDELLRMADTAMYAAKRRGGGSYELHGAPVAPEPSPVAAAAPALHGATLTPSTLRGATVAPALPHGATVDRRRPKLPV</sequence>
<dbReference type="InterPro" id="IPR000160">
    <property type="entry name" value="GGDEF_dom"/>
</dbReference>
<dbReference type="PANTHER" id="PTHR46663:SF3">
    <property type="entry name" value="SLL0267 PROTEIN"/>
    <property type="match status" value="1"/>
</dbReference>